<dbReference type="PANTHER" id="PTHR38471">
    <property type="entry name" value="FOUR HELIX BUNDLE PROTEIN"/>
    <property type="match status" value="1"/>
</dbReference>
<proteinExistence type="predicted"/>
<protein>
    <recommendedName>
        <fullName evidence="2">Four helix bundle protein</fullName>
    </recommendedName>
</protein>
<dbReference type="InterPro" id="IPR012657">
    <property type="entry name" value="23S_rRNA-intervening_sequence"/>
</dbReference>
<dbReference type="AlphaFoldDB" id="K1U783"/>
<sequence>MKENKLIDLSMDFSVTVLKAVDSIKGHYALVNQIERSATSIGANIHEANYAQSKADFISKLQIALKETYETEYWLTLFQRANLLNADTAKMLLNLCGTIRRLLIASVNTAKDNK</sequence>
<organism evidence="1">
    <name type="scientific">human gut metagenome</name>
    <dbReference type="NCBI Taxonomy" id="408170"/>
    <lineage>
        <taxon>unclassified sequences</taxon>
        <taxon>metagenomes</taxon>
        <taxon>organismal metagenomes</taxon>
    </lineage>
</organism>
<evidence type="ECO:0008006" key="2">
    <source>
        <dbReference type="Google" id="ProtNLM"/>
    </source>
</evidence>
<comment type="caution">
    <text evidence="1">The sequence shown here is derived from an EMBL/GenBank/DDBJ whole genome shotgun (WGS) entry which is preliminary data.</text>
</comment>
<accession>K1U783</accession>
<reference evidence="1" key="1">
    <citation type="journal article" date="2013" name="Environ. Microbiol.">
        <title>Microbiota from the distal guts of lean and obese adolescents exhibit partial functional redundancy besides clear differences in community structure.</title>
        <authorList>
            <person name="Ferrer M."/>
            <person name="Ruiz A."/>
            <person name="Lanza F."/>
            <person name="Haange S.B."/>
            <person name="Oberbach A."/>
            <person name="Till H."/>
            <person name="Bargiela R."/>
            <person name="Campoy C."/>
            <person name="Segura M.T."/>
            <person name="Richter M."/>
            <person name="von Bergen M."/>
            <person name="Seifert J."/>
            <person name="Suarez A."/>
        </authorList>
    </citation>
    <scope>NUCLEOTIDE SEQUENCE</scope>
</reference>
<dbReference type="InterPro" id="IPR036583">
    <property type="entry name" value="23S_rRNA_IVS_sf"/>
</dbReference>
<dbReference type="Gene3D" id="1.20.1440.60">
    <property type="entry name" value="23S rRNA-intervening sequence"/>
    <property type="match status" value="1"/>
</dbReference>
<dbReference type="EMBL" id="AJWZ01000750">
    <property type="protein sequence ID" value="EKC75874.1"/>
    <property type="molecule type" value="Genomic_DNA"/>
</dbReference>
<dbReference type="NCBIfam" id="TIGR02436">
    <property type="entry name" value="four helix bundle protein"/>
    <property type="match status" value="1"/>
</dbReference>
<dbReference type="Pfam" id="PF05635">
    <property type="entry name" value="23S_rRNA_IVP"/>
    <property type="match status" value="1"/>
</dbReference>
<name>K1U783_9ZZZZ</name>
<gene>
    <name evidence="1" type="ORF">OBE_01137</name>
</gene>
<dbReference type="PANTHER" id="PTHR38471:SF2">
    <property type="entry name" value="FOUR HELIX BUNDLE PROTEIN"/>
    <property type="match status" value="1"/>
</dbReference>
<dbReference type="SUPFAM" id="SSF158446">
    <property type="entry name" value="IVS-encoded protein-like"/>
    <property type="match status" value="1"/>
</dbReference>
<evidence type="ECO:0000313" key="1">
    <source>
        <dbReference type="EMBL" id="EKC75874.1"/>
    </source>
</evidence>
<dbReference type="PIRSF" id="PIRSF035652">
    <property type="entry name" value="CHP02436"/>
    <property type="match status" value="1"/>
</dbReference>